<dbReference type="GO" id="GO:0009307">
    <property type="term" value="P:DNA restriction-modification system"/>
    <property type="evidence" value="ECO:0007669"/>
    <property type="project" value="UniProtKB-KW"/>
</dbReference>
<dbReference type="GO" id="GO:0003677">
    <property type="term" value="F:DNA binding"/>
    <property type="evidence" value="ECO:0007669"/>
    <property type="project" value="TreeGrafter"/>
</dbReference>
<dbReference type="AlphaFoldDB" id="A0A2S3R6J8"/>
<dbReference type="InterPro" id="IPR029063">
    <property type="entry name" value="SAM-dependent_MTases_sf"/>
</dbReference>
<reference evidence="9 10" key="1">
    <citation type="journal article" date="2018" name="Front. Microbiol.">
        <title>Phylogeny of Vibrio vulnificus from the Analysis of the Core-Genome: Implications for Intra-Species Taxonomy.</title>
        <authorList>
            <person name="Roig F.J."/>
            <person name="Gonzalez-Candelas F."/>
            <person name="Sanjuan E."/>
            <person name="Fouz B."/>
            <person name="Feil E.J."/>
            <person name="Llorens C."/>
            <person name="Baker-Austin C."/>
            <person name="Oliver J.D."/>
            <person name="Danin-Poleg Y."/>
            <person name="Gibas C.J."/>
            <person name="Kashi Y."/>
            <person name="Gulig P.A."/>
            <person name="Morrison S.S."/>
            <person name="Amaro C."/>
        </authorList>
    </citation>
    <scope>NUCLEOTIDE SEQUENCE [LARGE SCALE GENOMIC DNA]</scope>
    <source>
        <strain evidence="9 10">CECT4608</strain>
    </source>
</reference>
<dbReference type="PROSITE" id="PS51679">
    <property type="entry name" value="SAM_MT_C5"/>
    <property type="match status" value="1"/>
</dbReference>
<comment type="caution">
    <text evidence="9">The sequence shown here is derived from an EMBL/GenBank/DDBJ whole genome shotgun (WGS) entry which is preliminary data.</text>
</comment>
<sequence>MTQKYTAIESFCGAGGLSLGLKAAGFDVKLAFDLNEFAVATYNSGVGHNAIVADASKISVNSILEKTGLKSGELDLFSGGPPCQGFSKQRRGAHLWEDPRNLLIGEYIRFVKGLQPKSFILENVAIFGQKRGEKHLKDLEIELENYTLYPNIYNAADFGLAQTRERFVLVGIRNDIDGDFVVPKATHRQWKTVRDVIADIPEPPSDCTVHPDYYNHQKGRISKENELRISFVPQGGGWQDIPWEHRLPCHQKVDVNSGGWPDVYGRLHWDKQCPTITGGFDNFSRGRFGHPEQNRAITPREAARIQGFPDSIKFMGNRHEVRYQIGNAVPPPLAQAIGRSIIKTLNGEKESTKQLELAM</sequence>
<dbReference type="EC" id="2.1.1.37" evidence="8"/>
<dbReference type="GO" id="GO:0044027">
    <property type="term" value="P:negative regulation of gene expression via chromosomal CpG island methylation"/>
    <property type="evidence" value="ECO:0007669"/>
    <property type="project" value="TreeGrafter"/>
</dbReference>
<dbReference type="GO" id="GO:0032259">
    <property type="term" value="P:methylation"/>
    <property type="evidence" value="ECO:0007669"/>
    <property type="project" value="UniProtKB-KW"/>
</dbReference>
<evidence type="ECO:0000256" key="2">
    <source>
        <dbReference type="ARBA" id="ARBA00022679"/>
    </source>
</evidence>
<dbReference type="PANTHER" id="PTHR10629">
    <property type="entry name" value="CYTOSINE-SPECIFIC METHYLTRANSFERASE"/>
    <property type="match status" value="1"/>
</dbReference>
<dbReference type="InterPro" id="IPR001525">
    <property type="entry name" value="C5_MeTfrase"/>
</dbReference>
<keyword evidence="1 6" id="KW-0489">Methyltransferase</keyword>
<organism evidence="9 10">
    <name type="scientific">Vibrio vulnificus</name>
    <dbReference type="NCBI Taxonomy" id="672"/>
    <lineage>
        <taxon>Bacteria</taxon>
        <taxon>Pseudomonadati</taxon>
        <taxon>Pseudomonadota</taxon>
        <taxon>Gammaproteobacteria</taxon>
        <taxon>Vibrionales</taxon>
        <taxon>Vibrionaceae</taxon>
        <taxon>Vibrio</taxon>
    </lineage>
</organism>
<evidence type="ECO:0000256" key="5">
    <source>
        <dbReference type="ARBA" id="ARBA00047422"/>
    </source>
</evidence>
<dbReference type="InterPro" id="IPR018117">
    <property type="entry name" value="C5_DNA_meth_AS"/>
</dbReference>
<dbReference type="SUPFAM" id="SSF53335">
    <property type="entry name" value="S-adenosyl-L-methionine-dependent methyltransferases"/>
    <property type="match status" value="1"/>
</dbReference>
<proteinExistence type="inferred from homology"/>
<dbReference type="Gene3D" id="3.40.50.150">
    <property type="entry name" value="Vaccinia Virus protein VP39"/>
    <property type="match status" value="1"/>
</dbReference>
<dbReference type="NCBIfam" id="TIGR00675">
    <property type="entry name" value="dcm"/>
    <property type="match status" value="1"/>
</dbReference>
<dbReference type="Pfam" id="PF00145">
    <property type="entry name" value="DNA_methylase"/>
    <property type="match status" value="1"/>
</dbReference>
<name>A0A2S3R6J8_VIBVL</name>
<dbReference type="EMBL" id="PDGH01000051">
    <property type="protein sequence ID" value="POB49331.1"/>
    <property type="molecule type" value="Genomic_DNA"/>
</dbReference>
<dbReference type="PROSITE" id="PS00094">
    <property type="entry name" value="C5_MTASE_1"/>
    <property type="match status" value="1"/>
</dbReference>
<evidence type="ECO:0000256" key="3">
    <source>
        <dbReference type="ARBA" id="ARBA00022691"/>
    </source>
</evidence>
<keyword evidence="3 6" id="KW-0949">S-adenosyl-L-methionine</keyword>
<dbReference type="RefSeq" id="WP_103199921.1">
    <property type="nucleotide sequence ID" value="NZ_PDGH01000051.1"/>
</dbReference>
<protein>
    <recommendedName>
        <fullName evidence="8">Cytosine-specific methyltransferase</fullName>
        <ecNumber evidence="8">2.1.1.37</ecNumber>
    </recommendedName>
</protein>
<feature type="active site" evidence="6">
    <location>
        <position position="83"/>
    </location>
</feature>
<dbReference type="InterPro" id="IPR050390">
    <property type="entry name" value="C5-Methyltransferase"/>
</dbReference>
<accession>A0A2S3R6J8</accession>
<evidence type="ECO:0000313" key="9">
    <source>
        <dbReference type="EMBL" id="POB49331.1"/>
    </source>
</evidence>
<dbReference type="PRINTS" id="PR00105">
    <property type="entry name" value="C5METTRFRASE"/>
</dbReference>
<gene>
    <name evidence="9" type="ORF">CRN52_05055</name>
</gene>
<evidence type="ECO:0000256" key="7">
    <source>
        <dbReference type="RuleBase" id="RU000416"/>
    </source>
</evidence>
<evidence type="ECO:0000256" key="8">
    <source>
        <dbReference type="RuleBase" id="RU000417"/>
    </source>
</evidence>
<dbReference type="GO" id="GO:0003886">
    <property type="term" value="F:DNA (cytosine-5-)-methyltransferase activity"/>
    <property type="evidence" value="ECO:0007669"/>
    <property type="project" value="UniProtKB-EC"/>
</dbReference>
<dbReference type="Gene3D" id="3.90.120.10">
    <property type="entry name" value="DNA Methylase, subunit A, domain 2"/>
    <property type="match status" value="1"/>
</dbReference>
<keyword evidence="4" id="KW-0680">Restriction system</keyword>
<dbReference type="PANTHER" id="PTHR10629:SF52">
    <property type="entry name" value="DNA (CYTOSINE-5)-METHYLTRANSFERASE 1"/>
    <property type="match status" value="1"/>
</dbReference>
<comment type="catalytic activity">
    <reaction evidence="5 8">
        <text>a 2'-deoxycytidine in DNA + S-adenosyl-L-methionine = a 5-methyl-2'-deoxycytidine in DNA + S-adenosyl-L-homocysteine + H(+)</text>
        <dbReference type="Rhea" id="RHEA:13681"/>
        <dbReference type="Rhea" id="RHEA-COMP:11369"/>
        <dbReference type="Rhea" id="RHEA-COMP:11370"/>
        <dbReference type="ChEBI" id="CHEBI:15378"/>
        <dbReference type="ChEBI" id="CHEBI:57856"/>
        <dbReference type="ChEBI" id="CHEBI:59789"/>
        <dbReference type="ChEBI" id="CHEBI:85452"/>
        <dbReference type="ChEBI" id="CHEBI:85454"/>
        <dbReference type="EC" id="2.1.1.37"/>
    </reaction>
</comment>
<dbReference type="Proteomes" id="UP000237466">
    <property type="component" value="Unassembled WGS sequence"/>
</dbReference>
<evidence type="ECO:0000256" key="6">
    <source>
        <dbReference type="PROSITE-ProRule" id="PRU01016"/>
    </source>
</evidence>
<evidence type="ECO:0000256" key="1">
    <source>
        <dbReference type="ARBA" id="ARBA00022603"/>
    </source>
</evidence>
<evidence type="ECO:0000256" key="4">
    <source>
        <dbReference type="ARBA" id="ARBA00022747"/>
    </source>
</evidence>
<comment type="similarity">
    <text evidence="6 7">Belongs to the class I-like SAM-binding methyltransferase superfamily. C5-methyltransferase family.</text>
</comment>
<evidence type="ECO:0000313" key="10">
    <source>
        <dbReference type="Proteomes" id="UP000237466"/>
    </source>
</evidence>
<keyword evidence="2 6" id="KW-0808">Transferase</keyword>